<proteinExistence type="predicted"/>
<dbReference type="EMBL" id="JARPUR010000002">
    <property type="protein sequence ID" value="KAK4881934.1"/>
    <property type="molecule type" value="Genomic_DNA"/>
</dbReference>
<evidence type="ECO:0000313" key="2">
    <source>
        <dbReference type="Proteomes" id="UP001353858"/>
    </source>
</evidence>
<dbReference type="AlphaFoldDB" id="A0AAN7PC99"/>
<accession>A0AAN7PC99</accession>
<comment type="caution">
    <text evidence="1">The sequence shown here is derived from an EMBL/GenBank/DDBJ whole genome shotgun (WGS) entry which is preliminary data.</text>
</comment>
<name>A0AAN7PC99_9COLE</name>
<keyword evidence="2" id="KW-1185">Reference proteome</keyword>
<gene>
    <name evidence="1" type="ORF">RN001_005253</name>
</gene>
<protein>
    <submittedName>
        <fullName evidence="1">Uncharacterized protein</fullName>
    </submittedName>
</protein>
<dbReference type="Proteomes" id="UP001353858">
    <property type="component" value="Unassembled WGS sequence"/>
</dbReference>
<evidence type="ECO:0000313" key="1">
    <source>
        <dbReference type="EMBL" id="KAK4881934.1"/>
    </source>
</evidence>
<organism evidence="1 2">
    <name type="scientific">Aquatica leii</name>
    <dbReference type="NCBI Taxonomy" id="1421715"/>
    <lineage>
        <taxon>Eukaryota</taxon>
        <taxon>Metazoa</taxon>
        <taxon>Ecdysozoa</taxon>
        <taxon>Arthropoda</taxon>
        <taxon>Hexapoda</taxon>
        <taxon>Insecta</taxon>
        <taxon>Pterygota</taxon>
        <taxon>Neoptera</taxon>
        <taxon>Endopterygota</taxon>
        <taxon>Coleoptera</taxon>
        <taxon>Polyphaga</taxon>
        <taxon>Elateriformia</taxon>
        <taxon>Elateroidea</taxon>
        <taxon>Lampyridae</taxon>
        <taxon>Luciolinae</taxon>
        <taxon>Aquatica</taxon>
    </lineage>
</organism>
<reference evidence="2" key="1">
    <citation type="submission" date="2023-01" db="EMBL/GenBank/DDBJ databases">
        <title>Key to firefly adult light organ development and bioluminescence: homeobox transcription factors regulate luciferase expression and transportation to peroxisome.</title>
        <authorList>
            <person name="Fu X."/>
        </authorList>
    </citation>
    <scope>NUCLEOTIDE SEQUENCE [LARGE SCALE GENOMIC DNA]</scope>
</reference>
<sequence>MESIDVEDLGETEKKHCNTKKLQATASFGRKNKLSFCSTYIKNLPGYFGCSWTPIPISARHKYLEI</sequence>